<dbReference type="InterPro" id="IPR008979">
    <property type="entry name" value="Galactose-bd-like_sf"/>
</dbReference>
<dbReference type="Gene3D" id="1.10.3020.10">
    <property type="entry name" value="alpha-amino acid ester hydrolase ( Helical cap domain)"/>
    <property type="match status" value="1"/>
</dbReference>
<dbReference type="NCBIfam" id="TIGR00976">
    <property type="entry name" value="CocE_NonD"/>
    <property type="match status" value="1"/>
</dbReference>
<dbReference type="EMBL" id="BOML01000029">
    <property type="protein sequence ID" value="GIE02130.1"/>
    <property type="molecule type" value="Genomic_DNA"/>
</dbReference>
<dbReference type="GO" id="GO:0016787">
    <property type="term" value="F:hydrolase activity"/>
    <property type="evidence" value="ECO:0007669"/>
    <property type="project" value="UniProtKB-KW"/>
</dbReference>
<evidence type="ECO:0000259" key="3">
    <source>
        <dbReference type="SMART" id="SM00939"/>
    </source>
</evidence>
<feature type="domain" description="Xaa-Pro dipeptidyl-peptidase C-terminal" evidence="3">
    <location>
        <begin position="306"/>
        <end position="524"/>
    </location>
</feature>
<dbReference type="SMART" id="SM00939">
    <property type="entry name" value="PepX_C"/>
    <property type="match status" value="1"/>
</dbReference>
<reference evidence="4 5" key="1">
    <citation type="submission" date="2021-01" db="EMBL/GenBank/DDBJ databases">
        <title>Whole genome shotgun sequence of Actinoplanes durhamensis NBRC 14914.</title>
        <authorList>
            <person name="Komaki H."/>
            <person name="Tamura T."/>
        </authorList>
    </citation>
    <scope>NUCLEOTIDE SEQUENCE [LARGE SCALE GENOMIC DNA]</scope>
    <source>
        <strain evidence="4 5">NBRC 14914</strain>
    </source>
</reference>
<gene>
    <name evidence="4" type="ORF">Adu01nite_34800</name>
</gene>
<dbReference type="InterPro" id="IPR013736">
    <property type="entry name" value="Xaa-Pro_dipept_C"/>
</dbReference>
<organism evidence="4 5">
    <name type="scientific">Paractinoplanes durhamensis</name>
    <dbReference type="NCBI Taxonomy" id="113563"/>
    <lineage>
        <taxon>Bacteria</taxon>
        <taxon>Bacillati</taxon>
        <taxon>Actinomycetota</taxon>
        <taxon>Actinomycetes</taxon>
        <taxon>Micromonosporales</taxon>
        <taxon>Micromonosporaceae</taxon>
        <taxon>Paractinoplanes</taxon>
    </lineage>
</organism>
<dbReference type="Proteomes" id="UP000637628">
    <property type="component" value="Unassembled WGS sequence"/>
</dbReference>
<dbReference type="InterPro" id="IPR000383">
    <property type="entry name" value="Xaa-Pro-like_dom"/>
</dbReference>
<dbReference type="SUPFAM" id="SSF53474">
    <property type="entry name" value="alpha/beta-Hydrolases"/>
    <property type="match status" value="1"/>
</dbReference>
<proteinExistence type="predicted"/>
<dbReference type="Pfam" id="PF02129">
    <property type="entry name" value="Peptidase_S15"/>
    <property type="match status" value="1"/>
</dbReference>
<dbReference type="Gene3D" id="3.40.50.1820">
    <property type="entry name" value="alpha/beta hydrolase"/>
    <property type="match status" value="1"/>
</dbReference>
<evidence type="ECO:0000256" key="2">
    <source>
        <dbReference type="SAM" id="MobiDB-lite"/>
    </source>
</evidence>
<protein>
    <submittedName>
        <fullName evidence="4">Hydrolase</fullName>
    </submittedName>
</protein>
<keyword evidence="5" id="KW-1185">Reference proteome</keyword>
<dbReference type="InterPro" id="IPR005674">
    <property type="entry name" value="CocE/Ser_esterase"/>
</dbReference>
<dbReference type="InterPro" id="IPR029058">
    <property type="entry name" value="AB_hydrolase_fold"/>
</dbReference>
<dbReference type="SUPFAM" id="SSF49785">
    <property type="entry name" value="Galactose-binding domain-like"/>
    <property type="match status" value="1"/>
</dbReference>
<evidence type="ECO:0000313" key="5">
    <source>
        <dbReference type="Proteomes" id="UP000637628"/>
    </source>
</evidence>
<comment type="caution">
    <text evidence="4">The sequence shown here is derived from an EMBL/GenBank/DDBJ whole genome shotgun (WGS) entry which is preliminary data.</text>
</comment>
<evidence type="ECO:0000256" key="1">
    <source>
        <dbReference type="ARBA" id="ARBA00022801"/>
    </source>
</evidence>
<accession>A0ABQ3YX07</accession>
<evidence type="ECO:0000313" key="4">
    <source>
        <dbReference type="EMBL" id="GIE02130.1"/>
    </source>
</evidence>
<dbReference type="Pfam" id="PF08530">
    <property type="entry name" value="PepX_C"/>
    <property type="match status" value="1"/>
</dbReference>
<feature type="region of interest" description="Disordered" evidence="2">
    <location>
        <begin position="378"/>
        <end position="399"/>
    </location>
</feature>
<keyword evidence="1 4" id="KW-0378">Hydrolase</keyword>
<sequence>MPVMQRLPLFLRILRRRTRKGPPARYDVQWQSGVAVPAADGVPLMTDHYAPVTGDPCPTVMVRAPYVRIGFPFNYLYGALFAEQGFHVILQSSRGTGGSGGEFDPWQGEREDSLATVAWLREQEWFSGELYTIGASYMAFTQWALAGDPPPEWRGAVMQVGHTDPHDFFWRGGAFGLERALVGGVGLFTQAMTGKDYFLAVLRLQRHLKRAVRGVPLLDVYPQVYGGRRPILEQWLEHPEPEFWHASDLTPLADKLAVPVSLSTGWWDLSPEQVIEHYVRLRAAGHEPDLLIGPWTHTSALEDGWAELFAQAMRRLRGEPSPYRVRVFVGGAGEWRDLPSWPPPEIREERWFLGEGTLGLAEGTGSTSFRYDPTDPTPAIGGALQSPTQGQRDQAELEKRSDVVTFTGPVLSSPLEIIGAVRAEFDASTTAVSGDLFARLCDVDPAGKSVNICDGLTRSAEAGRVVVEMGPAGHRFRPGHRIRLQVSGGAHPRFLRNYGTGEPPGRATRMVATDTTVQHTSTLVLPVV</sequence>
<dbReference type="Gene3D" id="2.60.120.260">
    <property type="entry name" value="Galactose-binding domain-like"/>
    <property type="match status" value="1"/>
</dbReference>
<name>A0ABQ3YX07_9ACTN</name>